<dbReference type="PANTHER" id="PTHR34858">
    <property type="entry name" value="CYSO-CYSTEINE PEPTIDASE"/>
    <property type="match status" value="1"/>
</dbReference>
<dbReference type="InterPro" id="IPR028090">
    <property type="entry name" value="JAB_dom_prok"/>
</dbReference>
<name>A0A418WGU6_9PROT</name>
<evidence type="ECO:0000256" key="4">
    <source>
        <dbReference type="ARBA" id="ARBA00022833"/>
    </source>
</evidence>
<dbReference type="SMART" id="SM00232">
    <property type="entry name" value="JAB_MPN"/>
    <property type="match status" value="1"/>
</dbReference>
<dbReference type="GO" id="GO:0006508">
    <property type="term" value="P:proteolysis"/>
    <property type="evidence" value="ECO:0007669"/>
    <property type="project" value="UniProtKB-KW"/>
</dbReference>
<organism evidence="8 9">
    <name type="scientific">Oleomonas cavernae</name>
    <dbReference type="NCBI Taxonomy" id="2320859"/>
    <lineage>
        <taxon>Bacteria</taxon>
        <taxon>Pseudomonadati</taxon>
        <taxon>Pseudomonadota</taxon>
        <taxon>Alphaproteobacteria</taxon>
        <taxon>Acetobacterales</taxon>
        <taxon>Acetobacteraceae</taxon>
        <taxon>Oleomonas</taxon>
    </lineage>
</organism>
<evidence type="ECO:0000256" key="2">
    <source>
        <dbReference type="ARBA" id="ARBA00022723"/>
    </source>
</evidence>
<dbReference type="GO" id="GO:0008235">
    <property type="term" value="F:metalloexopeptidase activity"/>
    <property type="evidence" value="ECO:0007669"/>
    <property type="project" value="TreeGrafter"/>
</dbReference>
<evidence type="ECO:0000313" key="9">
    <source>
        <dbReference type="Proteomes" id="UP000284605"/>
    </source>
</evidence>
<dbReference type="AlphaFoldDB" id="A0A418WGU6"/>
<evidence type="ECO:0000256" key="1">
    <source>
        <dbReference type="ARBA" id="ARBA00022670"/>
    </source>
</evidence>
<keyword evidence="5" id="KW-0482">Metalloprotease</keyword>
<dbReference type="InterPro" id="IPR051929">
    <property type="entry name" value="VirAsm_ModProt"/>
</dbReference>
<dbReference type="EMBL" id="QYUK01000011">
    <property type="protein sequence ID" value="RJF89192.1"/>
    <property type="molecule type" value="Genomic_DNA"/>
</dbReference>
<comment type="caution">
    <text evidence="8">The sequence shown here is derived from an EMBL/GenBank/DDBJ whole genome shotgun (WGS) entry which is preliminary data.</text>
</comment>
<gene>
    <name evidence="8" type="ORF">D3874_21270</name>
</gene>
<dbReference type="Pfam" id="PF14464">
    <property type="entry name" value="Prok-JAB"/>
    <property type="match status" value="1"/>
</dbReference>
<dbReference type="SUPFAM" id="SSF102712">
    <property type="entry name" value="JAB1/MPN domain"/>
    <property type="match status" value="1"/>
</dbReference>
<sequence length="168" mass="17748">MLRGRAADLRRSRQRPDLRDHRHHRGPVILRLTAATAQAMRAHAARDFPREACGLILGPAGAAGAVTGDEAVPSANLAPAGADDTFEIDTALHLAVQRQARAAGRRVVGLYHSHPGAPPIPSGRDAAGAWDESLIWVIIATDIAGAGEIRGWVPAGGTFTEWVIEVVP</sequence>
<dbReference type="Gene3D" id="3.40.140.10">
    <property type="entry name" value="Cytidine Deaminase, domain 2"/>
    <property type="match status" value="1"/>
</dbReference>
<dbReference type="InterPro" id="IPR000555">
    <property type="entry name" value="JAMM/MPN+_dom"/>
</dbReference>
<dbReference type="Proteomes" id="UP000284605">
    <property type="component" value="Unassembled WGS sequence"/>
</dbReference>
<reference evidence="8 9" key="1">
    <citation type="submission" date="2018-09" db="EMBL/GenBank/DDBJ databases">
        <authorList>
            <person name="Zhu H."/>
        </authorList>
    </citation>
    <scope>NUCLEOTIDE SEQUENCE [LARGE SCALE GENOMIC DNA]</scope>
    <source>
        <strain evidence="8 9">K1W22B-8</strain>
    </source>
</reference>
<keyword evidence="2" id="KW-0479">Metal-binding</keyword>
<proteinExistence type="predicted"/>
<keyword evidence="3" id="KW-0378">Hydrolase</keyword>
<feature type="domain" description="MPN" evidence="7">
    <location>
        <begin position="30"/>
        <end position="158"/>
    </location>
</feature>
<keyword evidence="1" id="KW-0645">Protease</keyword>
<dbReference type="PROSITE" id="PS50249">
    <property type="entry name" value="MPN"/>
    <property type="match status" value="1"/>
</dbReference>
<dbReference type="PANTHER" id="PTHR34858:SF1">
    <property type="entry name" value="CYSO-CYSTEINE PEPTIDASE"/>
    <property type="match status" value="1"/>
</dbReference>
<evidence type="ECO:0000256" key="5">
    <source>
        <dbReference type="ARBA" id="ARBA00023049"/>
    </source>
</evidence>
<evidence type="ECO:0000256" key="6">
    <source>
        <dbReference type="SAM" id="MobiDB-lite"/>
    </source>
</evidence>
<feature type="compositionally biased region" description="Basic and acidic residues" evidence="6">
    <location>
        <begin position="1"/>
        <end position="20"/>
    </location>
</feature>
<evidence type="ECO:0000313" key="8">
    <source>
        <dbReference type="EMBL" id="RJF89192.1"/>
    </source>
</evidence>
<feature type="region of interest" description="Disordered" evidence="6">
    <location>
        <begin position="1"/>
        <end position="24"/>
    </location>
</feature>
<dbReference type="CDD" id="cd08070">
    <property type="entry name" value="MPN_like"/>
    <property type="match status" value="1"/>
</dbReference>
<protein>
    <submittedName>
        <fullName evidence="8">M67 family peptidase</fullName>
    </submittedName>
</protein>
<keyword evidence="9" id="KW-1185">Reference proteome</keyword>
<keyword evidence="4" id="KW-0862">Zinc</keyword>
<accession>A0A418WGU6</accession>
<dbReference type="GO" id="GO:0008270">
    <property type="term" value="F:zinc ion binding"/>
    <property type="evidence" value="ECO:0007669"/>
    <property type="project" value="TreeGrafter"/>
</dbReference>
<dbReference type="InterPro" id="IPR037518">
    <property type="entry name" value="MPN"/>
</dbReference>
<evidence type="ECO:0000256" key="3">
    <source>
        <dbReference type="ARBA" id="ARBA00022801"/>
    </source>
</evidence>
<evidence type="ECO:0000259" key="7">
    <source>
        <dbReference type="PROSITE" id="PS50249"/>
    </source>
</evidence>